<dbReference type="EMBL" id="LGRN01000595">
    <property type="protein sequence ID" value="OJD11182.1"/>
    <property type="molecule type" value="Genomic_DNA"/>
</dbReference>
<dbReference type="AlphaFoldDB" id="A0A1J9P4W2"/>
<name>A0A1J9P4W2_9EURO</name>
<keyword evidence="2" id="KW-1185">Reference proteome</keyword>
<dbReference type="Gene3D" id="1.25.40.20">
    <property type="entry name" value="Ankyrin repeat-containing domain"/>
    <property type="match status" value="1"/>
</dbReference>
<dbReference type="InterPro" id="IPR036770">
    <property type="entry name" value="Ankyrin_rpt-contain_sf"/>
</dbReference>
<dbReference type="Proteomes" id="UP000182235">
    <property type="component" value="Unassembled WGS sequence"/>
</dbReference>
<protein>
    <submittedName>
        <fullName evidence="1">Uncharacterized protein</fullName>
    </submittedName>
</protein>
<comment type="caution">
    <text evidence="1">The sequence shown here is derived from an EMBL/GenBank/DDBJ whole genome shotgun (WGS) entry which is preliminary data.</text>
</comment>
<accession>A0A1J9P4W2</accession>
<organism evidence="1 2">
    <name type="scientific">Emergomyces pasteurianus Ep9510</name>
    <dbReference type="NCBI Taxonomy" id="1447872"/>
    <lineage>
        <taxon>Eukaryota</taxon>
        <taxon>Fungi</taxon>
        <taxon>Dikarya</taxon>
        <taxon>Ascomycota</taxon>
        <taxon>Pezizomycotina</taxon>
        <taxon>Eurotiomycetes</taxon>
        <taxon>Eurotiomycetidae</taxon>
        <taxon>Onygenales</taxon>
        <taxon>Ajellomycetaceae</taxon>
        <taxon>Emergomyces</taxon>
    </lineage>
</organism>
<reference evidence="1 2" key="1">
    <citation type="submission" date="2015-07" db="EMBL/GenBank/DDBJ databases">
        <title>Emmonsia species relationships and genome sequence.</title>
        <authorList>
            <consortium name="The Broad Institute Genomics Platform"/>
            <person name="Cuomo C.A."/>
            <person name="Munoz J.F."/>
            <person name="Imamovic A."/>
            <person name="Priest M.E."/>
            <person name="Young S."/>
            <person name="Clay O.K."/>
            <person name="McEwen J.G."/>
        </authorList>
    </citation>
    <scope>NUCLEOTIDE SEQUENCE [LARGE SCALE GENOMIC DNA]</scope>
    <source>
        <strain evidence="1 2">UAMH 9510</strain>
    </source>
</reference>
<evidence type="ECO:0000313" key="2">
    <source>
        <dbReference type="Proteomes" id="UP000182235"/>
    </source>
</evidence>
<sequence length="251" mass="28512">MKDEENILSSTQARWKDKGGDIIEFLLTTCDPTSIGPQGTTPLHGAVQLALSSTFELYLHAPLLGNLSVQNRKGKTTLHYATYFLPQEIGDLIEAGIDVHIRNRDGQSALDEARNNGCFVEDIRSLILQTEGKEALEEAKEQEEELPIYDITGCKIDKRIKRLFKAKTGNHGRIKSYNEPLWLNMIEPHDQVVAVALWLKCRRARVEVKFQSRHCRAWWTSPDAQNKVVMIFLHPGDTVSGLRTLKMKYIK</sequence>
<evidence type="ECO:0000313" key="1">
    <source>
        <dbReference type="EMBL" id="OJD11182.1"/>
    </source>
</evidence>
<dbReference type="OrthoDB" id="4714282at2759"/>
<dbReference type="STRING" id="1447872.A0A1J9P4W2"/>
<dbReference type="VEuPathDB" id="FungiDB:AJ78_07996"/>
<gene>
    <name evidence="1" type="ORF">AJ78_07996</name>
</gene>
<proteinExistence type="predicted"/>
<dbReference type="SUPFAM" id="SSF48403">
    <property type="entry name" value="Ankyrin repeat"/>
    <property type="match status" value="1"/>
</dbReference>